<gene>
    <name evidence="2" type="ORF">H5410_015517</name>
</gene>
<keyword evidence="3" id="KW-1185">Reference proteome</keyword>
<protein>
    <submittedName>
        <fullName evidence="2">Uncharacterized protein</fullName>
    </submittedName>
</protein>
<accession>A0A9J5ZTQ7</accession>
<sequence>MLEFVIYPSSIVAAHASSLAKNVPPLPPPPPSSPTPYPPCVHKEATPTADTEILGVYESSSPIHSVNAPPRKRGSMLNAGEGTSVVWAKRPNVEAFGAATAESVNIGHFIPNLKCPFPSIQHVYPCSRRSID</sequence>
<feature type="region of interest" description="Disordered" evidence="1">
    <location>
        <begin position="23"/>
        <end position="44"/>
    </location>
</feature>
<dbReference type="EMBL" id="JACXVP010000003">
    <property type="protein sequence ID" value="KAG5615693.1"/>
    <property type="molecule type" value="Genomic_DNA"/>
</dbReference>
<dbReference type="AlphaFoldDB" id="A0A9J5ZTQ7"/>
<name>A0A9J5ZTQ7_SOLCO</name>
<proteinExistence type="predicted"/>
<reference evidence="2 3" key="1">
    <citation type="submission" date="2020-09" db="EMBL/GenBank/DDBJ databases">
        <title>De no assembly of potato wild relative species, Solanum commersonii.</title>
        <authorList>
            <person name="Cho K."/>
        </authorList>
    </citation>
    <scope>NUCLEOTIDE SEQUENCE [LARGE SCALE GENOMIC DNA]</scope>
    <source>
        <strain evidence="2">LZ3.2</strain>
        <tissue evidence="2">Leaf</tissue>
    </source>
</reference>
<evidence type="ECO:0000313" key="2">
    <source>
        <dbReference type="EMBL" id="KAG5615693.1"/>
    </source>
</evidence>
<dbReference type="Proteomes" id="UP000824120">
    <property type="component" value="Chromosome 3"/>
</dbReference>
<evidence type="ECO:0000256" key="1">
    <source>
        <dbReference type="SAM" id="MobiDB-lite"/>
    </source>
</evidence>
<feature type="compositionally biased region" description="Pro residues" evidence="1">
    <location>
        <begin position="24"/>
        <end position="39"/>
    </location>
</feature>
<evidence type="ECO:0000313" key="3">
    <source>
        <dbReference type="Proteomes" id="UP000824120"/>
    </source>
</evidence>
<comment type="caution">
    <text evidence="2">The sequence shown here is derived from an EMBL/GenBank/DDBJ whole genome shotgun (WGS) entry which is preliminary data.</text>
</comment>
<organism evidence="2 3">
    <name type="scientific">Solanum commersonii</name>
    <name type="common">Commerson's wild potato</name>
    <name type="synonym">Commerson's nightshade</name>
    <dbReference type="NCBI Taxonomy" id="4109"/>
    <lineage>
        <taxon>Eukaryota</taxon>
        <taxon>Viridiplantae</taxon>
        <taxon>Streptophyta</taxon>
        <taxon>Embryophyta</taxon>
        <taxon>Tracheophyta</taxon>
        <taxon>Spermatophyta</taxon>
        <taxon>Magnoliopsida</taxon>
        <taxon>eudicotyledons</taxon>
        <taxon>Gunneridae</taxon>
        <taxon>Pentapetalae</taxon>
        <taxon>asterids</taxon>
        <taxon>lamiids</taxon>
        <taxon>Solanales</taxon>
        <taxon>Solanaceae</taxon>
        <taxon>Solanoideae</taxon>
        <taxon>Solaneae</taxon>
        <taxon>Solanum</taxon>
    </lineage>
</organism>